<dbReference type="Proteomes" id="UP001388259">
    <property type="component" value="Unassembled WGS sequence"/>
</dbReference>
<evidence type="ECO:0008006" key="8">
    <source>
        <dbReference type="Google" id="ProtNLM"/>
    </source>
</evidence>
<organism evidence="4 6">
    <name type="scientific">Aequorivita flava</name>
    <dbReference type="NCBI Taxonomy" id="3114371"/>
    <lineage>
        <taxon>Bacteria</taxon>
        <taxon>Pseudomonadati</taxon>
        <taxon>Bacteroidota</taxon>
        <taxon>Flavobacteriia</taxon>
        <taxon>Flavobacteriales</taxon>
        <taxon>Flavobacteriaceae</taxon>
        <taxon>Aequorivita</taxon>
    </lineage>
</organism>
<keyword evidence="3" id="KW-0472">Membrane</keyword>
<gene>
    <name evidence="5" type="ORF">VZD24_12005</name>
    <name evidence="4" type="ORF">VZD85_12420</name>
</gene>
<keyword evidence="1" id="KW-0175">Coiled coil</keyword>
<evidence type="ECO:0000256" key="3">
    <source>
        <dbReference type="SAM" id="Phobius"/>
    </source>
</evidence>
<feature type="region of interest" description="Disordered" evidence="2">
    <location>
        <begin position="107"/>
        <end position="147"/>
    </location>
</feature>
<feature type="transmembrane region" description="Helical" evidence="3">
    <location>
        <begin position="43"/>
        <end position="63"/>
    </location>
</feature>
<dbReference type="AlphaFoldDB" id="A0AB35YTL6"/>
<feature type="coiled-coil region" evidence="1">
    <location>
        <begin position="198"/>
        <end position="225"/>
    </location>
</feature>
<dbReference type="EMBL" id="JBANCF010000010">
    <property type="protein sequence ID" value="MEM0574246.1"/>
    <property type="molecule type" value="Genomic_DNA"/>
</dbReference>
<comment type="caution">
    <text evidence="4">The sequence shown here is derived from an EMBL/GenBank/DDBJ whole genome shotgun (WGS) entry which is preliminary data.</text>
</comment>
<sequence>MAPYKLEDNMRDKLEARELKPSANAWKKLEARLDAEQPKTKPILWYYAAASIVGILILVSIFYSRNNFEGNNTIVNENIHPPNPETNSEIIPINVESQKIASELPVTSEEEYNVNKDNTKSSGREANETAREKSIQLKNPSPKKSEIDKKIQQYERVAQTKNENVKPNKEEKAIISEDEKHINLKIDEVVASVKKLQEDNADVTAAEVEALLDNARREIQSQRILNNPKVDATALLQDVEWELEKSFRDKVFDALGEGFNKIRTAVSERND</sequence>
<keyword evidence="3" id="KW-0812">Transmembrane</keyword>
<evidence type="ECO:0000313" key="5">
    <source>
        <dbReference type="EMBL" id="MEM0574246.1"/>
    </source>
</evidence>
<protein>
    <recommendedName>
        <fullName evidence="8">Anti-sigma factor</fullName>
    </recommendedName>
</protein>
<reference evidence="4 7" key="1">
    <citation type="submission" date="2024-01" db="EMBL/GenBank/DDBJ databases">
        <title>Aequorivita flavus sp. nov., isolated from deep-sea sediment.</title>
        <authorList>
            <person name="Chen X."/>
        </authorList>
    </citation>
    <scope>NUCLEOTIDE SEQUENCE</scope>
    <source>
        <strain evidence="4">MCCC 1A16923</strain>
        <strain evidence="5 7">MCCC 1A16935</strain>
    </source>
</reference>
<evidence type="ECO:0000256" key="1">
    <source>
        <dbReference type="SAM" id="Coils"/>
    </source>
</evidence>
<accession>A0AB35YTL6</accession>
<dbReference type="EMBL" id="JAZBJM010000009">
    <property type="protein sequence ID" value="MEM0519165.1"/>
    <property type="molecule type" value="Genomic_DNA"/>
</dbReference>
<evidence type="ECO:0000313" key="7">
    <source>
        <dbReference type="Proteomes" id="UP001390963"/>
    </source>
</evidence>
<evidence type="ECO:0000313" key="6">
    <source>
        <dbReference type="Proteomes" id="UP001388259"/>
    </source>
</evidence>
<keyword evidence="3" id="KW-1133">Transmembrane helix</keyword>
<name>A0AB35YTL6_9FLAO</name>
<keyword evidence="7" id="KW-1185">Reference proteome</keyword>
<proteinExistence type="predicted"/>
<evidence type="ECO:0000256" key="2">
    <source>
        <dbReference type="SAM" id="MobiDB-lite"/>
    </source>
</evidence>
<evidence type="ECO:0000313" key="4">
    <source>
        <dbReference type="EMBL" id="MEM0519165.1"/>
    </source>
</evidence>
<feature type="compositionally biased region" description="Basic and acidic residues" evidence="2">
    <location>
        <begin position="113"/>
        <end position="135"/>
    </location>
</feature>
<dbReference type="Proteomes" id="UP001390963">
    <property type="component" value="Unassembled WGS sequence"/>
</dbReference>
<dbReference type="RefSeq" id="WP_342687751.1">
    <property type="nucleotide sequence ID" value="NZ_JAZBJM010000009.1"/>
</dbReference>